<evidence type="ECO:0000313" key="2">
    <source>
        <dbReference type="EMBL" id="SDW10318.1"/>
    </source>
</evidence>
<dbReference type="InterPro" id="IPR007420">
    <property type="entry name" value="DUF465"/>
</dbReference>
<protein>
    <submittedName>
        <fullName evidence="2">Uncharacterized conserved protein YdcH, DUF465 family</fullName>
    </submittedName>
</protein>
<organism evidence="2 3">
    <name type="scientific">Albimonas donghaensis</name>
    <dbReference type="NCBI Taxonomy" id="356660"/>
    <lineage>
        <taxon>Bacteria</taxon>
        <taxon>Pseudomonadati</taxon>
        <taxon>Pseudomonadota</taxon>
        <taxon>Alphaproteobacteria</taxon>
        <taxon>Rhodobacterales</taxon>
        <taxon>Paracoccaceae</taxon>
        <taxon>Albimonas</taxon>
    </lineage>
</organism>
<feature type="region of interest" description="Disordered" evidence="1">
    <location>
        <begin position="1"/>
        <end position="47"/>
    </location>
</feature>
<sequence>MPETARAGRRSAPAASALVAASRNGGARNGRADRPLVDAQKDKAMSHTPHELAEALPGEAANISARKASDPHFARLAEEYHTLNREIHRGETNVEPMDDLRLETLKKKRLALLDEIKGMLAAA</sequence>
<feature type="compositionally biased region" description="Basic and acidic residues" evidence="1">
    <location>
        <begin position="30"/>
        <end position="47"/>
    </location>
</feature>
<dbReference type="EMBL" id="FNMZ01000001">
    <property type="protein sequence ID" value="SDW10318.1"/>
    <property type="molecule type" value="Genomic_DNA"/>
</dbReference>
<keyword evidence="3" id="KW-1185">Reference proteome</keyword>
<evidence type="ECO:0000256" key="1">
    <source>
        <dbReference type="SAM" id="MobiDB-lite"/>
    </source>
</evidence>
<evidence type="ECO:0000313" key="3">
    <source>
        <dbReference type="Proteomes" id="UP000199118"/>
    </source>
</evidence>
<accession>A0A1H2QTT3</accession>
<dbReference type="AlphaFoldDB" id="A0A1H2QTT3"/>
<feature type="compositionally biased region" description="Low complexity" evidence="1">
    <location>
        <begin position="10"/>
        <end position="26"/>
    </location>
</feature>
<reference evidence="2 3" key="1">
    <citation type="submission" date="2016-10" db="EMBL/GenBank/DDBJ databases">
        <authorList>
            <person name="de Groot N.N."/>
        </authorList>
    </citation>
    <scope>NUCLEOTIDE SEQUENCE [LARGE SCALE GENOMIC DNA]</scope>
    <source>
        <strain evidence="2 3">DSM 17890</strain>
    </source>
</reference>
<name>A0A1H2QTT3_9RHOB</name>
<proteinExistence type="predicted"/>
<dbReference type="InterPro" id="IPR038444">
    <property type="entry name" value="DUF465_sf"/>
</dbReference>
<dbReference type="Pfam" id="PF04325">
    <property type="entry name" value="DUF465"/>
    <property type="match status" value="1"/>
</dbReference>
<dbReference type="Gene3D" id="6.10.280.50">
    <property type="match status" value="1"/>
</dbReference>
<dbReference type="STRING" id="356660.SAMN05444336_101142"/>
<dbReference type="Proteomes" id="UP000199118">
    <property type="component" value="Unassembled WGS sequence"/>
</dbReference>
<gene>
    <name evidence="2" type="ORF">SAMN05444336_101142</name>
</gene>